<feature type="transmembrane region" description="Helical" evidence="8">
    <location>
        <begin position="45"/>
        <end position="71"/>
    </location>
</feature>
<name>A0A6I4RY03_FRATU</name>
<sequence>MMKNYNRLLFSTLGAAFEYYDLAIYSVFAVTIGSKFFDKSSSISNTLLVFLVYIVGYLVRPLGAWGFGYIADKKGRAFILRLNMILLFFSTLILALLPTIESIGVLATILFVGLRCVQSLAVGAEIPVSVVYIVENYPKRQGLVTSMVFCCLSIGIMMTSLVLFILNHFTSQTFIQDYGWRIGFFIGACFTFILFFLRKNIIDIPQVTNSLDKPQSENYIFIIKVIIGIALVACIAMLTTQLYMFLPAYHQMYIQSSYDVSDLLLTGSIIMAISCLIGGFISDYVSKSKMMALLILISIAVAPIFYKNMIAGTDVFACFIILSIVMGFFAPTYNVIITNFFRLEYRCRGYGIAYNLGYLVFSAGVPALTISLITATSSLLVPVYLIVFAAAVSFVGIAAASWFMKKA</sequence>
<dbReference type="PANTHER" id="PTHR43528:SF1">
    <property type="entry name" value="ALPHA-KETOGLUTARATE PERMEASE"/>
    <property type="match status" value="1"/>
</dbReference>
<keyword evidence="3" id="KW-1003">Cell membrane</keyword>
<evidence type="ECO:0000259" key="9">
    <source>
        <dbReference type="PROSITE" id="PS50850"/>
    </source>
</evidence>
<keyword evidence="6 8" id="KW-1133">Transmembrane helix</keyword>
<evidence type="ECO:0000256" key="2">
    <source>
        <dbReference type="ARBA" id="ARBA00022448"/>
    </source>
</evidence>
<dbReference type="SUPFAM" id="SSF103473">
    <property type="entry name" value="MFS general substrate transporter"/>
    <property type="match status" value="1"/>
</dbReference>
<feature type="transmembrane region" description="Helical" evidence="8">
    <location>
        <begin position="292"/>
        <end position="310"/>
    </location>
</feature>
<feature type="transmembrane region" description="Helical" evidence="8">
    <location>
        <begin position="146"/>
        <end position="166"/>
    </location>
</feature>
<comment type="subcellular location">
    <subcellularLocation>
        <location evidence="1">Cell membrane</location>
        <topology evidence="1">Multi-pass membrane protein</topology>
    </subcellularLocation>
</comment>
<evidence type="ECO:0000256" key="3">
    <source>
        <dbReference type="ARBA" id="ARBA00022475"/>
    </source>
</evidence>
<keyword evidence="5" id="KW-0769">Symport</keyword>
<reference evidence="10 11" key="1">
    <citation type="submission" date="2019-06" db="EMBL/GenBank/DDBJ databases">
        <title>Phylogeography and genetic diversity of Francisella tularensis subsp. holarctica in France (1947-2018).</title>
        <authorList>
            <person name="Kevin M."/>
            <person name="Madani N."/>
            <person name="Maurin M."/>
        </authorList>
    </citation>
    <scope>NUCLEOTIDE SEQUENCE [LARGE SCALE GENOMIC DNA]</scope>
    <source>
        <strain evidence="10 11">ATCC 15482</strain>
    </source>
</reference>
<dbReference type="GO" id="GO:0015293">
    <property type="term" value="F:symporter activity"/>
    <property type="evidence" value="ECO:0007669"/>
    <property type="project" value="UniProtKB-KW"/>
</dbReference>
<gene>
    <name evidence="10" type="ORF">FNC33_08780</name>
</gene>
<feature type="domain" description="Major facilitator superfamily (MFS) profile" evidence="9">
    <location>
        <begin position="7"/>
        <end position="407"/>
    </location>
</feature>
<dbReference type="InterPro" id="IPR011701">
    <property type="entry name" value="MFS"/>
</dbReference>
<evidence type="ECO:0000256" key="1">
    <source>
        <dbReference type="ARBA" id="ARBA00004651"/>
    </source>
</evidence>
<keyword evidence="2" id="KW-0813">Transport</keyword>
<dbReference type="InterPro" id="IPR051084">
    <property type="entry name" value="H+-coupled_symporters"/>
</dbReference>
<protein>
    <submittedName>
        <fullName evidence="10">MFS transporter</fullName>
    </submittedName>
</protein>
<dbReference type="Pfam" id="PF07690">
    <property type="entry name" value="MFS_1"/>
    <property type="match status" value="1"/>
</dbReference>
<accession>A0A6I4RY03</accession>
<evidence type="ECO:0000256" key="4">
    <source>
        <dbReference type="ARBA" id="ARBA00022692"/>
    </source>
</evidence>
<feature type="transmembrane region" description="Helical" evidence="8">
    <location>
        <begin position="103"/>
        <end position="134"/>
    </location>
</feature>
<feature type="transmembrane region" description="Helical" evidence="8">
    <location>
        <begin position="381"/>
        <end position="404"/>
    </location>
</feature>
<evidence type="ECO:0000256" key="5">
    <source>
        <dbReference type="ARBA" id="ARBA00022847"/>
    </source>
</evidence>
<evidence type="ECO:0000313" key="11">
    <source>
        <dbReference type="Proteomes" id="UP000469081"/>
    </source>
</evidence>
<keyword evidence="7 8" id="KW-0472">Membrane</keyword>
<dbReference type="AlphaFoldDB" id="A0A6I4RY03"/>
<feature type="transmembrane region" description="Helical" evidence="8">
    <location>
        <begin position="316"/>
        <end position="341"/>
    </location>
</feature>
<dbReference type="PANTHER" id="PTHR43528">
    <property type="entry name" value="ALPHA-KETOGLUTARATE PERMEASE"/>
    <property type="match status" value="1"/>
</dbReference>
<organism evidence="10 11">
    <name type="scientific">Francisella tularensis</name>
    <dbReference type="NCBI Taxonomy" id="263"/>
    <lineage>
        <taxon>Bacteria</taxon>
        <taxon>Pseudomonadati</taxon>
        <taxon>Pseudomonadota</taxon>
        <taxon>Gammaproteobacteria</taxon>
        <taxon>Thiotrichales</taxon>
        <taxon>Francisellaceae</taxon>
        <taxon>Francisella</taxon>
    </lineage>
</organism>
<feature type="transmembrane region" description="Helical" evidence="8">
    <location>
        <begin position="353"/>
        <end position="375"/>
    </location>
</feature>
<comment type="caution">
    <text evidence="10">The sequence shown here is derived from an EMBL/GenBank/DDBJ whole genome shotgun (WGS) entry which is preliminary data.</text>
</comment>
<feature type="transmembrane region" description="Helical" evidence="8">
    <location>
        <begin position="263"/>
        <end position="285"/>
    </location>
</feature>
<proteinExistence type="predicted"/>
<dbReference type="PROSITE" id="PS50850">
    <property type="entry name" value="MFS"/>
    <property type="match status" value="1"/>
</dbReference>
<evidence type="ECO:0000256" key="7">
    <source>
        <dbReference type="ARBA" id="ARBA00023136"/>
    </source>
</evidence>
<feature type="transmembrane region" description="Helical" evidence="8">
    <location>
        <begin position="218"/>
        <end position="243"/>
    </location>
</feature>
<dbReference type="InterPro" id="IPR020846">
    <property type="entry name" value="MFS_dom"/>
</dbReference>
<feature type="transmembrane region" description="Helical" evidence="8">
    <location>
        <begin position="78"/>
        <end position="97"/>
    </location>
</feature>
<keyword evidence="4 8" id="KW-0812">Transmembrane</keyword>
<feature type="transmembrane region" description="Helical" evidence="8">
    <location>
        <begin position="178"/>
        <end position="197"/>
    </location>
</feature>
<dbReference type="Proteomes" id="UP000469081">
    <property type="component" value="Unassembled WGS sequence"/>
</dbReference>
<dbReference type="EMBL" id="VJEZ01000013">
    <property type="protein sequence ID" value="MWZ40623.1"/>
    <property type="molecule type" value="Genomic_DNA"/>
</dbReference>
<dbReference type="InterPro" id="IPR036259">
    <property type="entry name" value="MFS_trans_sf"/>
</dbReference>
<evidence type="ECO:0000256" key="6">
    <source>
        <dbReference type="ARBA" id="ARBA00022989"/>
    </source>
</evidence>
<dbReference type="CDD" id="cd17316">
    <property type="entry name" value="MFS_SV2_like"/>
    <property type="match status" value="1"/>
</dbReference>
<dbReference type="GO" id="GO:0005886">
    <property type="term" value="C:plasma membrane"/>
    <property type="evidence" value="ECO:0007669"/>
    <property type="project" value="UniProtKB-SubCell"/>
</dbReference>
<evidence type="ECO:0000313" key="10">
    <source>
        <dbReference type="EMBL" id="MWZ40623.1"/>
    </source>
</evidence>
<evidence type="ECO:0000256" key="8">
    <source>
        <dbReference type="SAM" id="Phobius"/>
    </source>
</evidence>
<dbReference type="Gene3D" id="1.20.1250.20">
    <property type="entry name" value="MFS general substrate transporter like domains"/>
    <property type="match status" value="2"/>
</dbReference>